<keyword evidence="4 8" id="KW-0819">tRNA processing</keyword>
<dbReference type="NCBIfam" id="TIGR02433">
    <property type="entry name" value="lysidine_TilS_C"/>
    <property type="match status" value="1"/>
</dbReference>
<comment type="subcellular location">
    <subcellularLocation>
        <location evidence="1 8">Cytoplasm</location>
    </subcellularLocation>
</comment>
<comment type="catalytic activity">
    <reaction evidence="7 8">
        <text>cytidine(34) in tRNA(Ile2) + L-lysine + ATP = lysidine(34) in tRNA(Ile2) + AMP + diphosphate + H(+)</text>
        <dbReference type="Rhea" id="RHEA:43744"/>
        <dbReference type="Rhea" id="RHEA-COMP:10625"/>
        <dbReference type="Rhea" id="RHEA-COMP:10670"/>
        <dbReference type="ChEBI" id="CHEBI:15378"/>
        <dbReference type="ChEBI" id="CHEBI:30616"/>
        <dbReference type="ChEBI" id="CHEBI:32551"/>
        <dbReference type="ChEBI" id="CHEBI:33019"/>
        <dbReference type="ChEBI" id="CHEBI:82748"/>
        <dbReference type="ChEBI" id="CHEBI:83665"/>
        <dbReference type="ChEBI" id="CHEBI:456215"/>
        <dbReference type="EC" id="6.3.4.19"/>
    </reaction>
</comment>
<dbReference type="EMBL" id="CP049886">
    <property type="protein sequence ID" value="QIL46049.1"/>
    <property type="molecule type" value="Genomic_DNA"/>
</dbReference>
<dbReference type="CDD" id="cd01992">
    <property type="entry name" value="TilS_N"/>
    <property type="match status" value="1"/>
</dbReference>
<dbReference type="HAMAP" id="MF_01161">
    <property type="entry name" value="tRNA_Ile_lys_synt"/>
    <property type="match status" value="1"/>
</dbReference>
<comment type="domain">
    <text evidence="8">The N-terminal region contains the highly conserved SGGXDS motif, predicted to be a P-loop motif involved in ATP binding.</text>
</comment>
<protein>
    <recommendedName>
        <fullName evidence="8">tRNA(Ile)-lysidine synthase</fullName>
        <ecNumber evidence="8">6.3.4.19</ecNumber>
    </recommendedName>
    <alternativeName>
        <fullName evidence="8">tRNA(Ile)-2-lysyl-cytidine synthase</fullName>
    </alternativeName>
    <alternativeName>
        <fullName evidence="8">tRNA(Ile)-lysidine synthetase</fullName>
    </alternativeName>
</protein>
<dbReference type="GO" id="GO:0006400">
    <property type="term" value="P:tRNA modification"/>
    <property type="evidence" value="ECO:0007669"/>
    <property type="project" value="UniProtKB-UniRule"/>
</dbReference>
<evidence type="ECO:0000256" key="2">
    <source>
        <dbReference type="ARBA" id="ARBA00022490"/>
    </source>
</evidence>
<accession>A0A6G8AM64</accession>
<evidence type="ECO:0000256" key="6">
    <source>
        <dbReference type="ARBA" id="ARBA00022840"/>
    </source>
</evidence>
<dbReference type="GO" id="GO:0005737">
    <property type="term" value="C:cytoplasm"/>
    <property type="evidence" value="ECO:0007669"/>
    <property type="project" value="UniProtKB-SubCell"/>
</dbReference>
<evidence type="ECO:0000256" key="5">
    <source>
        <dbReference type="ARBA" id="ARBA00022741"/>
    </source>
</evidence>
<evidence type="ECO:0000256" key="3">
    <source>
        <dbReference type="ARBA" id="ARBA00022598"/>
    </source>
</evidence>
<dbReference type="SUPFAM" id="SSF52402">
    <property type="entry name" value="Adenine nucleotide alpha hydrolases-like"/>
    <property type="match status" value="1"/>
</dbReference>
<evidence type="ECO:0000256" key="4">
    <source>
        <dbReference type="ARBA" id="ARBA00022694"/>
    </source>
</evidence>
<reference evidence="10 11" key="1">
    <citation type="submission" date="2020-03" db="EMBL/GenBank/DDBJ databases">
        <title>Vagococcus sp. nov., isolated from beetles.</title>
        <authorList>
            <person name="Hyun D.-W."/>
            <person name="Bae J.-W."/>
        </authorList>
    </citation>
    <scope>NUCLEOTIDE SEQUENCE [LARGE SCALE GENOMIC DNA]</scope>
    <source>
        <strain evidence="10 11">HDW17A</strain>
    </source>
</reference>
<dbReference type="Gene3D" id="3.40.50.620">
    <property type="entry name" value="HUPs"/>
    <property type="match status" value="1"/>
</dbReference>
<dbReference type="RefSeq" id="WP_166007152.1">
    <property type="nucleotide sequence ID" value="NZ_CP049886.1"/>
</dbReference>
<evidence type="ECO:0000313" key="10">
    <source>
        <dbReference type="EMBL" id="QIL46049.1"/>
    </source>
</evidence>
<dbReference type="InterPro" id="IPR012795">
    <property type="entry name" value="tRNA_Ile_lys_synt_N"/>
</dbReference>
<dbReference type="InterPro" id="IPR012094">
    <property type="entry name" value="tRNA_Ile_lys_synt"/>
</dbReference>
<dbReference type="PANTHER" id="PTHR43033">
    <property type="entry name" value="TRNA(ILE)-LYSIDINE SYNTHASE-RELATED"/>
    <property type="match status" value="1"/>
</dbReference>
<evidence type="ECO:0000256" key="7">
    <source>
        <dbReference type="ARBA" id="ARBA00048539"/>
    </source>
</evidence>
<evidence type="ECO:0000313" key="11">
    <source>
        <dbReference type="Proteomes" id="UP000500890"/>
    </source>
</evidence>
<dbReference type="Proteomes" id="UP000500890">
    <property type="component" value="Chromosome"/>
</dbReference>
<gene>
    <name evidence="8 10" type="primary">tilS</name>
    <name evidence="10" type="ORF">G7081_02560</name>
</gene>
<dbReference type="InterPro" id="IPR014729">
    <property type="entry name" value="Rossmann-like_a/b/a_fold"/>
</dbReference>
<dbReference type="InterPro" id="IPR012796">
    <property type="entry name" value="Lysidine-tRNA-synth_C"/>
</dbReference>
<feature type="binding site" evidence="8">
    <location>
        <begin position="25"/>
        <end position="30"/>
    </location>
    <ligand>
        <name>ATP</name>
        <dbReference type="ChEBI" id="CHEBI:30616"/>
    </ligand>
</feature>
<feature type="domain" description="Lysidine-tRNA(Ile) synthetase C-terminal" evidence="9">
    <location>
        <begin position="378"/>
        <end position="453"/>
    </location>
</feature>
<evidence type="ECO:0000256" key="8">
    <source>
        <dbReference type="HAMAP-Rule" id="MF_01161"/>
    </source>
</evidence>
<dbReference type="KEGG" id="vah:G7081_02560"/>
<name>A0A6G8AM64_9ENTE</name>
<dbReference type="AlphaFoldDB" id="A0A6G8AM64"/>
<keyword evidence="11" id="KW-1185">Reference proteome</keyword>
<dbReference type="NCBIfam" id="TIGR02432">
    <property type="entry name" value="lysidine_TilS_N"/>
    <property type="match status" value="1"/>
</dbReference>
<dbReference type="SMART" id="SM00977">
    <property type="entry name" value="TilS_C"/>
    <property type="match status" value="1"/>
</dbReference>
<dbReference type="SUPFAM" id="SSF56037">
    <property type="entry name" value="PheT/TilS domain"/>
    <property type="match status" value="1"/>
</dbReference>
<comment type="function">
    <text evidence="8">Ligates lysine onto the cytidine present at position 34 of the AUA codon-specific tRNA(Ile) that contains the anticodon CAU, in an ATP-dependent manner. Cytidine is converted to lysidine, thus changing the amino acid specificity of the tRNA from methionine to isoleucine.</text>
</comment>
<keyword evidence="5 8" id="KW-0547">Nucleotide-binding</keyword>
<dbReference type="GO" id="GO:0032267">
    <property type="term" value="F:tRNA(Ile)-lysidine synthase activity"/>
    <property type="evidence" value="ECO:0007669"/>
    <property type="project" value="UniProtKB-EC"/>
</dbReference>
<organism evidence="10 11">
    <name type="scientific">Vagococcus coleopterorum</name>
    <dbReference type="NCBI Taxonomy" id="2714946"/>
    <lineage>
        <taxon>Bacteria</taxon>
        <taxon>Bacillati</taxon>
        <taxon>Bacillota</taxon>
        <taxon>Bacilli</taxon>
        <taxon>Lactobacillales</taxon>
        <taxon>Enterococcaceae</taxon>
        <taxon>Vagococcus</taxon>
    </lineage>
</organism>
<dbReference type="EC" id="6.3.4.19" evidence="8"/>
<evidence type="ECO:0000256" key="1">
    <source>
        <dbReference type="ARBA" id="ARBA00004496"/>
    </source>
</evidence>
<keyword evidence="6 8" id="KW-0067">ATP-binding</keyword>
<keyword evidence="2 8" id="KW-0963">Cytoplasm</keyword>
<dbReference type="PANTHER" id="PTHR43033:SF1">
    <property type="entry name" value="TRNA(ILE)-LYSIDINE SYNTHASE-RELATED"/>
    <property type="match status" value="1"/>
</dbReference>
<proteinExistence type="inferred from homology"/>
<keyword evidence="3 8" id="KW-0436">Ligase</keyword>
<dbReference type="Pfam" id="PF01171">
    <property type="entry name" value="ATP_bind_3"/>
    <property type="match status" value="1"/>
</dbReference>
<dbReference type="GO" id="GO:0005524">
    <property type="term" value="F:ATP binding"/>
    <property type="evidence" value="ECO:0007669"/>
    <property type="project" value="UniProtKB-UniRule"/>
</dbReference>
<sequence length="457" mass="52711">MNAEFNKRCAMLVVQPVETIIVAVSGGVDSIVLLDLSREYADQTNKKVVVAHFNHKLRPESDEEEKWLKNYCENKGLEFVSDVWVGPKPKKNIESQARKVRYDFFKKVYDSYPSPVLVTGHHKNDLAETILMKLTSGSRFKNLVGIKGRNELDGMLVVRPMLDFTKNQLYIYAEANHLKYFEDTTNTDTRYKRNRMRHKIVPSFLDENPRFLNQMAKFSKEVTFAADIIDKHIEVISEKVISEKEMGWEIDLVSFLTLAESERHFVLESLFQDALIESGSRVTDRQVEAIEKMLASHRPNGRVDLENDWQFIKSYGIASLTKVKASDMPPVNVLITSKVESIGLPNGKLIISSIADSEACAKGDHEFELELKKEQFPLVVRNWQHGDRIVFNQEGQRKKVSRILIDKKIPRERRSDFLVLIDNKKEILSLFLGEESYLSIGSETDKIHYRLTYFSEE</sequence>
<dbReference type="Pfam" id="PF11734">
    <property type="entry name" value="TilS_C"/>
    <property type="match status" value="1"/>
</dbReference>
<evidence type="ECO:0000259" key="9">
    <source>
        <dbReference type="SMART" id="SM00977"/>
    </source>
</evidence>
<comment type="similarity">
    <text evidence="8">Belongs to the tRNA(Ile)-lysidine synthase family.</text>
</comment>
<dbReference type="InterPro" id="IPR011063">
    <property type="entry name" value="TilS/TtcA_N"/>
</dbReference>